<dbReference type="InterPro" id="IPR012062">
    <property type="entry name" value="GatZ/KbaZ-like"/>
</dbReference>
<gene>
    <name evidence="2" type="ORF">CUN48_09645</name>
</gene>
<dbReference type="PANTHER" id="PTHR32502">
    <property type="entry name" value="N-ACETYLGALACTOSAMINE PERMEASE II COMPONENT-RELATED"/>
    <property type="match status" value="1"/>
</dbReference>
<evidence type="ECO:0000256" key="1">
    <source>
        <dbReference type="ARBA" id="ARBA00005007"/>
    </source>
</evidence>
<evidence type="ECO:0000313" key="2">
    <source>
        <dbReference type="EMBL" id="PJF47239.1"/>
    </source>
</evidence>
<accession>A0A2M8QBR9</accession>
<evidence type="ECO:0000313" key="3">
    <source>
        <dbReference type="Proteomes" id="UP000230790"/>
    </source>
</evidence>
<dbReference type="InterPro" id="IPR013785">
    <property type="entry name" value="Aldolase_TIM"/>
</dbReference>
<dbReference type="PIRSF" id="PIRSF009264">
    <property type="entry name" value="TagBP_ald_AgaZ"/>
    <property type="match status" value="1"/>
</dbReference>
<organism evidence="2 3">
    <name type="scientific">Candidatus Thermofonsia Clade 3 bacterium</name>
    <dbReference type="NCBI Taxonomy" id="2364212"/>
    <lineage>
        <taxon>Bacteria</taxon>
        <taxon>Bacillati</taxon>
        <taxon>Chloroflexota</taxon>
        <taxon>Candidatus Thermofontia</taxon>
        <taxon>Candidatus Thermofonsia Clade 3</taxon>
    </lineage>
</organism>
<comment type="caution">
    <text evidence="2">The sequence shown here is derived from an EMBL/GenBank/DDBJ whole genome shotgun (WGS) entry which is preliminary data.</text>
</comment>
<dbReference type="SUPFAM" id="SSF51569">
    <property type="entry name" value="Aldolase"/>
    <property type="match status" value="1"/>
</dbReference>
<protein>
    <submittedName>
        <fullName evidence="2">Tagatose-bisphosphate aldolase</fullName>
    </submittedName>
</protein>
<dbReference type="GO" id="GO:0005975">
    <property type="term" value="P:carbohydrate metabolic process"/>
    <property type="evidence" value="ECO:0007669"/>
    <property type="project" value="InterPro"/>
</dbReference>
<dbReference type="GO" id="GO:0009401">
    <property type="term" value="P:phosphoenolpyruvate-dependent sugar phosphotransferase system"/>
    <property type="evidence" value="ECO:0007669"/>
    <property type="project" value="TreeGrafter"/>
</dbReference>
<dbReference type="EMBL" id="PGTN01000059">
    <property type="protein sequence ID" value="PJF47239.1"/>
    <property type="molecule type" value="Genomic_DNA"/>
</dbReference>
<dbReference type="PANTHER" id="PTHR32502:SF2">
    <property type="entry name" value="D-TAGATOSE-1,6-BISPHOSPHATE ALDOLASE SUBUNIT KBAZ"/>
    <property type="match status" value="1"/>
</dbReference>
<dbReference type="Pfam" id="PF08013">
    <property type="entry name" value="GatZ_KbaZ-like"/>
    <property type="match status" value="1"/>
</dbReference>
<reference evidence="2 3" key="1">
    <citation type="submission" date="2017-11" db="EMBL/GenBank/DDBJ databases">
        <title>Evolution of Phototrophy in the Chloroflexi Phylum Driven by Horizontal Gene Transfer.</title>
        <authorList>
            <person name="Ward L.M."/>
            <person name="Hemp J."/>
            <person name="Shih P.M."/>
            <person name="Mcglynn S.E."/>
            <person name="Fischer W."/>
        </authorList>
    </citation>
    <scope>NUCLEOTIDE SEQUENCE [LARGE SCALE GENOMIC DNA]</scope>
    <source>
        <strain evidence="2">JP3_7</strain>
    </source>
</reference>
<dbReference type="Gene3D" id="1.10.400.20">
    <property type="entry name" value="putative tagatose 6-phosphate kinase domain like"/>
    <property type="match status" value="1"/>
</dbReference>
<sequence>MTYLDYLTASHHSGKPIGLSSICSAHPWVLRTALQGERPVLIESTCNQVNQFGGYSGMKPADFVRFVHSLAAENGFPTEKILLGGDHLGPSPWQNEPAEQAMAKAIEMVRAYVQAGYTKIHLDCSMPLGGERQLPVEVIAQRTVQLAEAAEQAAHESRLTSHTLRYVIGSEVPPPGGAIGPHEGLRVTPVEEARQTLEVMQAAFHQAGLEAAWERVRALVVQPGVEFGDDFVHDYDPAAAAGLARFIETVPNLVYEAHSTDYQTPESLAALVRDHFAILKVGPALTFALREAVFALAMIENELFPAEERSHLVERLEAAMLRQPGHWQRHYHGEERQQALARKYSFSDRIRYYWGDPDVQAAFRQLLANLERVAPLPLTLLSQYLPEMFGEIRRGLLLNHPAAFLERKIQAVLDTYRAACGEED</sequence>
<dbReference type="Proteomes" id="UP000230790">
    <property type="component" value="Unassembled WGS sequence"/>
</dbReference>
<dbReference type="GO" id="GO:0005886">
    <property type="term" value="C:plasma membrane"/>
    <property type="evidence" value="ECO:0007669"/>
    <property type="project" value="TreeGrafter"/>
</dbReference>
<dbReference type="Gene3D" id="3.20.20.70">
    <property type="entry name" value="Aldolase class I"/>
    <property type="match status" value="1"/>
</dbReference>
<comment type="pathway">
    <text evidence="1">Carbohydrate metabolism.</text>
</comment>
<name>A0A2M8QBR9_9CHLR</name>
<dbReference type="AlphaFoldDB" id="A0A2M8QBR9"/>
<dbReference type="InterPro" id="IPR050303">
    <property type="entry name" value="GatZ_KbaZ_carbometab"/>
</dbReference>
<proteinExistence type="predicted"/>